<keyword evidence="2 3" id="KW-0067">ATP-binding</keyword>
<dbReference type="InterPro" id="IPR027483">
    <property type="entry name" value="PInositol-4-P-4/5-kinase_C_sf"/>
</dbReference>
<reference evidence="5 6" key="1">
    <citation type="journal article" date="2020" name="Nat. Food">
        <title>A phased Vanilla planifolia genome enables genetic improvement of flavour and production.</title>
        <authorList>
            <person name="Hasing T."/>
            <person name="Tang H."/>
            <person name="Brym M."/>
            <person name="Khazi F."/>
            <person name="Huang T."/>
            <person name="Chambers A.H."/>
        </authorList>
    </citation>
    <scope>NUCLEOTIDE SEQUENCE [LARGE SCALE GENOMIC DNA]</scope>
    <source>
        <tissue evidence="5">Leaf</tissue>
    </source>
</reference>
<dbReference type="InterPro" id="IPR044769">
    <property type="entry name" value="PIKfyve_PIPKc"/>
</dbReference>
<dbReference type="SUPFAM" id="SSF56104">
    <property type="entry name" value="SAICAR synthase-like"/>
    <property type="match status" value="1"/>
</dbReference>
<dbReference type="AlphaFoldDB" id="A0A835VDE8"/>
<dbReference type="FunFam" id="3.30.810.10:FF:000001">
    <property type="entry name" value="1-phosphatidylinositol 3-phosphate 5-kinase FAB1"/>
    <property type="match status" value="1"/>
</dbReference>
<keyword evidence="1 3" id="KW-0547">Nucleotide-binding</keyword>
<evidence type="ECO:0000256" key="3">
    <source>
        <dbReference type="PROSITE-ProRule" id="PRU00781"/>
    </source>
</evidence>
<dbReference type="SMART" id="SM00330">
    <property type="entry name" value="PIPKc"/>
    <property type="match status" value="1"/>
</dbReference>
<organism evidence="5 6">
    <name type="scientific">Vanilla planifolia</name>
    <name type="common">Vanilla</name>
    <dbReference type="NCBI Taxonomy" id="51239"/>
    <lineage>
        <taxon>Eukaryota</taxon>
        <taxon>Viridiplantae</taxon>
        <taxon>Streptophyta</taxon>
        <taxon>Embryophyta</taxon>
        <taxon>Tracheophyta</taxon>
        <taxon>Spermatophyta</taxon>
        <taxon>Magnoliopsida</taxon>
        <taxon>Liliopsida</taxon>
        <taxon>Asparagales</taxon>
        <taxon>Orchidaceae</taxon>
        <taxon>Vanilloideae</taxon>
        <taxon>Vanilleae</taxon>
        <taxon>Vanilla</taxon>
    </lineage>
</organism>
<feature type="domain" description="PIPK" evidence="4">
    <location>
        <begin position="645"/>
        <end position="966"/>
    </location>
</feature>
<proteinExistence type="predicted"/>
<gene>
    <name evidence="5" type="ORF">HPP92_005694</name>
</gene>
<dbReference type="Gene3D" id="3.30.800.10">
    <property type="entry name" value="Phosphatidylinositol Phosphate Kinase II Beta"/>
    <property type="match status" value="1"/>
</dbReference>
<evidence type="ECO:0000256" key="2">
    <source>
        <dbReference type="ARBA" id="ARBA00022840"/>
    </source>
</evidence>
<dbReference type="Pfam" id="PF01504">
    <property type="entry name" value="PIP5K"/>
    <property type="match status" value="1"/>
</dbReference>
<comment type="caution">
    <text evidence="5">The sequence shown here is derived from an EMBL/GenBank/DDBJ whole genome shotgun (WGS) entry which is preliminary data.</text>
</comment>
<dbReference type="FunFam" id="3.30.800.10:FF:000007">
    <property type="entry name" value="Putative 1-phosphatidylinositol-4-phosphate 5-kinase/ zinc ion binding family"/>
    <property type="match status" value="1"/>
</dbReference>
<keyword evidence="6" id="KW-1185">Reference proteome</keyword>
<sequence>MTKYDSGVSGRFEGLSTLNESTQLITAVRTSTNECDSKDDNDNILSPESILVLLSSQCIEKGLVCEQSHLSRIKYYGNFDISLGRYLQDVLLNLRHSCSSCGEPPEAHIYCYTHQNGNLTVLVKQLPSSLSGEAEGKIWMWSRCLKCEHEKGIPRSTTRVVMSSAARSLSFGKFLELSFTSHSAASRLCSECGHSLHRDCLRFFGLGSKVAMFRYSPVEIYAACKPLPVLEFANPSRQEWVALETKSVIQNVDNFFSEVASFLHNLKISCPGLVYKQSLNFPGIVKSIAEVEEMLNQEKVEFEASLLKFHNFTGELEKPVNEIPNFSWFYQELIFWLYIWDSRLHQLLRCSKDLDGSLDMNVRYIDRASKKNCDIASLETTHIQKSLSNCECNDQTHYKLRHDSLCNSVGISQSSEIKETGFSTKGVGFDQLTAEDAIATMKQDNDSVTCVLPAKGNEDCSTYEHMHEDCFMASELFVKAASSDMLSGSRISENGFPSPSLLKEQHSGTRLLEDSSTSVLGDPDSLIWVPFPELRKAFRMDLCGGYLQKFDFTRTYIPKYLSPRHHLFPQERGLLHYHFPSNGNIIFVSENEISSVIACALALSEEQHCFMDTIVEKDAIVDKPEGDKENDSASTFQSECSSSSLHWQSNGSLDSVGGIHHTWSLSSLSLDELSTSASESTVSWNRPLVSESLHPEVSLGIGKDGSKKYSVVCIHAKEFYALRRMCCPSERAYISSLSRCRNWDAQGGKSKAFFAKSMDERFIIKQIKKAELDSFLKFSGDYFEHITDSLSSGSQTCLAKILGIYQVKQNRNGKEVKMDLMVMENLLFGHNVTRTYDLKGAVFSRFIADTKSPEKVLLDQNFMEDMRLSPIYVGGRTKHLLQRAIWNDTSFLNGINVMDYSLLVGVDKQQRQLVFGIIDYLRQYTWDKQLETWVKASLVVPKNSLPTIISPKEYKKRFRKFMSRYFLTVPDSWCSTQCSDGCKLCSGGSICSSKAHGVDPQGCEV</sequence>
<dbReference type="EMBL" id="JADCNL010000002">
    <property type="protein sequence ID" value="KAG0492296.1"/>
    <property type="molecule type" value="Genomic_DNA"/>
</dbReference>
<name>A0A835VDE8_VANPL</name>
<dbReference type="GO" id="GO:0005524">
    <property type="term" value="F:ATP binding"/>
    <property type="evidence" value="ECO:0007669"/>
    <property type="project" value="UniProtKB-UniRule"/>
</dbReference>
<dbReference type="GO" id="GO:0046854">
    <property type="term" value="P:phosphatidylinositol phosphate biosynthetic process"/>
    <property type="evidence" value="ECO:0007669"/>
    <property type="project" value="TreeGrafter"/>
</dbReference>
<protein>
    <recommendedName>
        <fullName evidence="4">PIPK domain-containing protein</fullName>
    </recommendedName>
</protein>
<evidence type="ECO:0000256" key="1">
    <source>
        <dbReference type="ARBA" id="ARBA00022741"/>
    </source>
</evidence>
<dbReference type="InterPro" id="IPR027484">
    <property type="entry name" value="PInositol-4-P-5-kinase_N"/>
</dbReference>
<accession>A0A835VDE8</accession>
<dbReference type="Gene3D" id="3.30.810.10">
    <property type="entry name" value="2-Layer Sandwich"/>
    <property type="match status" value="1"/>
</dbReference>
<evidence type="ECO:0000259" key="4">
    <source>
        <dbReference type="PROSITE" id="PS51455"/>
    </source>
</evidence>
<dbReference type="GO" id="GO:0010008">
    <property type="term" value="C:endosome membrane"/>
    <property type="evidence" value="ECO:0007669"/>
    <property type="project" value="TreeGrafter"/>
</dbReference>
<evidence type="ECO:0000313" key="6">
    <source>
        <dbReference type="Proteomes" id="UP000636800"/>
    </source>
</evidence>
<dbReference type="PANTHER" id="PTHR45748">
    <property type="entry name" value="1-PHOSPHATIDYLINOSITOL 3-PHOSPHATE 5-KINASE-RELATED"/>
    <property type="match status" value="1"/>
</dbReference>
<dbReference type="Proteomes" id="UP000636800">
    <property type="component" value="Chromosome 2"/>
</dbReference>
<dbReference type="OrthoDB" id="344345at2759"/>
<dbReference type="PANTHER" id="PTHR45748:SF4">
    <property type="entry name" value="1-PHOSPHATIDYLINOSITOL-3-PHOSPHATE 5-KINASE FAB1D-RELATED"/>
    <property type="match status" value="1"/>
</dbReference>
<evidence type="ECO:0000313" key="5">
    <source>
        <dbReference type="EMBL" id="KAG0492296.1"/>
    </source>
</evidence>
<dbReference type="InterPro" id="IPR002498">
    <property type="entry name" value="PInositol-4-P-4/5-kinase_core"/>
</dbReference>
<keyword evidence="3" id="KW-0808">Transferase</keyword>
<dbReference type="GO" id="GO:0000285">
    <property type="term" value="F:1-phosphatidylinositol-3-phosphate 5-kinase activity"/>
    <property type="evidence" value="ECO:0007669"/>
    <property type="project" value="InterPro"/>
</dbReference>
<dbReference type="PROSITE" id="PS51455">
    <property type="entry name" value="PIPK"/>
    <property type="match status" value="1"/>
</dbReference>
<dbReference type="CDD" id="cd17300">
    <property type="entry name" value="PIPKc_PIKfyve"/>
    <property type="match status" value="1"/>
</dbReference>
<keyword evidence="3" id="KW-0418">Kinase</keyword>